<feature type="compositionally biased region" description="Basic and acidic residues" evidence="1">
    <location>
        <begin position="88"/>
        <end position="98"/>
    </location>
</feature>
<protein>
    <submittedName>
        <fullName evidence="2">Uncharacterized protein</fullName>
    </submittedName>
</protein>
<dbReference type="AlphaFoldDB" id="A0A834GPK5"/>
<reference evidence="2" key="1">
    <citation type="submission" date="2019-11" db="EMBL/GenBank/DDBJ databases">
        <authorList>
            <person name="Liu Y."/>
            <person name="Hou J."/>
            <person name="Li T.-Q."/>
            <person name="Guan C.-H."/>
            <person name="Wu X."/>
            <person name="Wu H.-Z."/>
            <person name="Ling F."/>
            <person name="Zhang R."/>
            <person name="Shi X.-G."/>
            <person name="Ren J.-P."/>
            <person name="Chen E.-F."/>
            <person name="Sun J.-M."/>
        </authorList>
    </citation>
    <scope>NUCLEOTIDE SEQUENCE</scope>
    <source>
        <strain evidence="2">Adult_tree_wgs_1</strain>
        <tissue evidence="2">Leaves</tissue>
    </source>
</reference>
<evidence type="ECO:0000256" key="1">
    <source>
        <dbReference type="SAM" id="MobiDB-lite"/>
    </source>
</evidence>
<sequence length="206" mass="23001">MPIRLMGSGSLFSPITKNDRGLSEKTPVSYTGSRPPLLVEAGDTGTRGTAILPRIQLRNSSIAEHNISRLKNRAHRECKTNETEFRKRTEAKDTERIEPNSPIPVRPNWANRGSSSAAYAKQYKSELETATHIVFGCVWNGEAVPFTRYLRSRKLKRDEIRKTKAALPALGLESLDMMLKSATLMPPLKALPVLGLESLDMMLKKL</sequence>
<evidence type="ECO:0000313" key="2">
    <source>
        <dbReference type="EMBL" id="KAF7137724.1"/>
    </source>
</evidence>
<organism evidence="2 3">
    <name type="scientific">Rhododendron simsii</name>
    <name type="common">Sims's rhododendron</name>
    <dbReference type="NCBI Taxonomy" id="118357"/>
    <lineage>
        <taxon>Eukaryota</taxon>
        <taxon>Viridiplantae</taxon>
        <taxon>Streptophyta</taxon>
        <taxon>Embryophyta</taxon>
        <taxon>Tracheophyta</taxon>
        <taxon>Spermatophyta</taxon>
        <taxon>Magnoliopsida</taxon>
        <taxon>eudicotyledons</taxon>
        <taxon>Gunneridae</taxon>
        <taxon>Pentapetalae</taxon>
        <taxon>asterids</taxon>
        <taxon>Ericales</taxon>
        <taxon>Ericaceae</taxon>
        <taxon>Ericoideae</taxon>
        <taxon>Rhodoreae</taxon>
        <taxon>Rhododendron</taxon>
    </lineage>
</organism>
<dbReference type="Proteomes" id="UP000626092">
    <property type="component" value="Unassembled WGS sequence"/>
</dbReference>
<feature type="region of interest" description="Disordered" evidence="1">
    <location>
        <begin position="1"/>
        <end position="44"/>
    </location>
</feature>
<accession>A0A834GPK5</accession>
<keyword evidence="3" id="KW-1185">Reference proteome</keyword>
<dbReference type="EMBL" id="WJXA01000007">
    <property type="protein sequence ID" value="KAF7137724.1"/>
    <property type="molecule type" value="Genomic_DNA"/>
</dbReference>
<name>A0A834GPK5_RHOSS</name>
<proteinExistence type="predicted"/>
<evidence type="ECO:0000313" key="3">
    <source>
        <dbReference type="Proteomes" id="UP000626092"/>
    </source>
</evidence>
<feature type="region of interest" description="Disordered" evidence="1">
    <location>
        <begin position="88"/>
        <end position="109"/>
    </location>
</feature>
<gene>
    <name evidence="2" type="ORF">RHSIM_Rhsim07G0112800</name>
</gene>
<comment type="caution">
    <text evidence="2">The sequence shown here is derived from an EMBL/GenBank/DDBJ whole genome shotgun (WGS) entry which is preliminary data.</text>
</comment>